<dbReference type="GO" id="GO:0015937">
    <property type="term" value="P:coenzyme A biosynthetic process"/>
    <property type="evidence" value="ECO:0007669"/>
    <property type="project" value="UniProtKB-UniRule"/>
</dbReference>
<dbReference type="SUPFAM" id="SSF52540">
    <property type="entry name" value="P-loop containing nucleoside triphosphate hydrolases"/>
    <property type="match status" value="1"/>
</dbReference>
<proteinExistence type="inferred from homology"/>
<comment type="function">
    <text evidence="5">Catalyzes the phosphorylation of the 3'-hydroxyl group of dephosphocoenzyme A to form coenzyme A.</text>
</comment>
<dbReference type="CDD" id="cd02022">
    <property type="entry name" value="DPCK"/>
    <property type="match status" value="1"/>
</dbReference>
<dbReference type="Pfam" id="PF01121">
    <property type="entry name" value="CoaE"/>
    <property type="match status" value="1"/>
</dbReference>
<evidence type="ECO:0000256" key="2">
    <source>
        <dbReference type="ARBA" id="ARBA00022741"/>
    </source>
</evidence>
<dbReference type="RefSeq" id="WP_178933053.1">
    <property type="nucleotide sequence ID" value="NZ_JACBAZ010000004.1"/>
</dbReference>
<dbReference type="GO" id="GO:0004140">
    <property type="term" value="F:dephospho-CoA kinase activity"/>
    <property type="evidence" value="ECO:0007669"/>
    <property type="project" value="UniProtKB-UniRule"/>
</dbReference>
<feature type="binding site" evidence="5">
    <location>
        <begin position="15"/>
        <end position="20"/>
    </location>
    <ligand>
        <name>ATP</name>
        <dbReference type="ChEBI" id="CHEBI:30616"/>
    </ligand>
</feature>
<accession>A0A851GMJ7</accession>
<evidence type="ECO:0000256" key="3">
    <source>
        <dbReference type="ARBA" id="ARBA00022840"/>
    </source>
</evidence>
<evidence type="ECO:0000256" key="1">
    <source>
        <dbReference type="ARBA" id="ARBA00009018"/>
    </source>
</evidence>
<evidence type="ECO:0000313" key="8">
    <source>
        <dbReference type="Proteomes" id="UP000557872"/>
    </source>
</evidence>
<comment type="caution">
    <text evidence="7">The sequence shown here is derived from an EMBL/GenBank/DDBJ whole genome shotgun (WGS) entry which is preliminary data.</text>
</comment>
<comment type="pathway">
    <text evidence="5">Cofactor biosynthesis; coenzyme A biosynthesis; CoA from (R)-pantothenate: step 5/5.</text>
</comment>
<evidence type="ECO:0000256" key="4">
    <source>
        <dbReference type="ARBA" id="ARBA00022993"/>
    </source>
</evidence>
<dbReference type="AlphaFoldDB" id="A0A851GMJ7"/>
<organism evidence="7 8">
    <name type="scientific">Oceaniferula marina</name>
    <dbReference type="NCBI Taxonomy" id="2748318"/>
    <lineage>
        <taxon>Bacteria</taxon>
        <taxon>Pseudomonadati</taxon>
        <taxon>Verrucomicrobiota</taxon>
        <taxon>Verrucomicrobiia</taxon>
        <taxon>Verrucomicrobiales</taxon>
        <taxon>Verrucomicrobiaceae</taxon>
        <taxon>Oceaniferula</taxon>
    </lineage>
</organism>
<dbReference type="InterPro" id="IPR001977">
    <property type="entry name" value="Depp_CoAkinase"/>
</dbReference>
<protein>
    <recommendedName>
        <fullName evidence="5 6">Dephospho-CoA kinase</fullName>
        <ecNumber evidence="5 6">2.7.1.24</ecNumber>
    </recommendedName>
    <alternativeName>
        <fullName evidence="5">Dephosphocoenzyme A kinase</fullName>
    </alternativeName>
</protein>
<comment type="similarity">
    <text evidence="1 5">Belongs to the CoaE family.</text>
</comment>
<reference evidence="7 8" key="1">
    <citation type="submission" date="2020-07" db="EMBL/GenBank/DDBJ databases">
        <title>Roseicoccus Jingziensis gen. nov., sp. nov., isolated from coastal seawater.</title>
        <authorList>
            <person name="Feng X."/>
        </authorList>
    </citation>
    <scope>NUCLEOTIDE SEQUENCE [LARGE SCALE GENOMIC DNA]</scope>
    <source>
        <strain evidence="7 8">N1E253</strain>
    </source>
</reference>
<evidence type="ECO:0000313" key="7">
    <source>
        <dbReference type="EMBL" id="NWK56267.1"/>
    </source>
</evidence>
<dbReference type="NCBIfam" id="TIGR00152">
    <property type="entry name" value="dephospho-CoA kinase"/>
    <property type="match status" value="1"/>
</dbReference>
<keyword evidence="3 5" id="KW-0067">ATP-binding</keyword>
<dbReference type="InterPro" id="IPR027417">
    <property type="entry name" value="P-loop_NTPase"/>
</dbReference>
<comment type="subcellular location">
    <subcellularLocation>
        <location evidence="5">Cytoplasm</location>
    </subcellularLocation>
</comment>
<keyword evidence="5" id="KW-0963">Cytoplasm</keyword>
<gene>
    <name evidence="5" type="primary">coaE</name>
    <name evidence="7" type="ORF">HW115_11650</name>
</gene>
<evidence type="ECO:0000256" key="6">
    <source>
        <dbReference type="NCBIfam" id="TIGR00152"/>
    </source>
</evidence>
<keyword evidence="8" id="KW-1185">Reference proteome</keyword>
<comment type="catalytic activity">
    <reaction evidence="5">
        <text>3'-dephospho-CoA + ATP = ADP + CoA + H(+)</text>
        <dbReference type="Rhea" id="RHEA:18245"/>
        <dbReference type="ChEBI" id="CHEBI:15378"/>
        <dbReference type="ChEBI" id="CHEBI:30616"/>
        <dbReference type="ChEBI" id="CHEBI:57287"/>
        <dbReference type="ChEBI" id="CHEBI:57328"/>
        <dbReference type="ChEBI" id="CHEBI:456216"/>
        <dbReference type="EC" id="2.7.1.24"/>
    </reaction>
</comment>
<keyword evidence="5 7" id="KW-0808">Transferase</keyword>
<dbReference type="EMBL" id="JACBAZ010000004">
    <property type="protein sequence ID" value="NWK56267.1"/>
    <property type="molecule type" value="Genomic_DNA"/>
</dbReference>
<dbReference type="UniPathway" id="UPA00241">
    <property type="reaction ID" value="UER00356"/>
</dbReference>
<dbReference type="PANTHER" id="PTHR10695">
    <property type="entry name" value="DEPHOSPHO-COA KINASE-RELATED"/>
    <property type="match status" value="1"/>
</dbReference>
<evidence type="ECO:0000256" key="5">
    <source>
        <dbReference type="HAMAP-Rule" id="MF_00376"/>
    </source>
</evidence>
<dbReference type="EC" id="2.7.1.24" evidence="5 6"/>
<sequence>MNEKLQLVALTGGIATGKSTVARLFEDLYPSMVLFDADSVVRSLYANEEVIREIVDYFGHRSILQGGELDRAYLRHRAFAFPADRQFLEGVFHPRVREECLALLEISAKRAVSRLFVADIPLLFESGFDFGQSANLMVATSQATQVARLKKRNAWDDETVNGVICSQMPISAKMARADVVFWNEGPLDVLRRQCRRFIHSLGIGQ</sequence>
<dbReference type="Gene3D" id="3.40.50.300">
    <property type="entry name" value="P-loop containing nucleotide triphosphate hydrolases"/>
    <property type="match status" value="1"/>
</dbReference>
<dbReference type="HAMAP" id="MF_00376">
    <property type="entry name" value="Dephospho_CoA_kinase"/>
    <property type="match status" value="1"/>
</dbReference>
<dbReference type="GO" id="GO:0005524">
    <property type="term" value="F:ATP binding"/>
    <property type="evidence" value="ECO:0007669"/>
    <property type="project" value="UniProtKB-UniRule"/>
</dbReference>
<keyword evidence="4 5" id="KW-0173">Coenzyme A biosynthesis</keyword>
<name>A0A851GMJ7_9BACT</name>
<dbReference type="GO" id="GO:0005737">
    <property type="term" value="C:cytoplasm"/>
    <property type="evidence" value="ECO:0007669"/>
    <property type="project" value="UniProtKB-SubCell"/>
</dbReference>
<dbReference type="PANTHER" id="PTHR10695:SF46">
    <property type="entry name" value="BIFUNCTIONAL COENZYME A SYNTHASE-RELATED"/>
    <property type="match status" value="1"/>
</dbReference>
<keyword evidence="2 5" id="KW-0547">Nucleotide-binding</keyword>
<dbReference type="PROSITE" id="PS51219">
    <property type="entry name" value="DPCK"/>
    <property type="match status" value="1"/>
</dbReference>
<keyword evidence="5 7" id="KW-0418">Kinase</keyword>
<dbReference type="Proteomes" id="UP000557872">
    <property type="component" value="Unassembled WGS sequence"/>
</dbReference>